<dbReference type="GO" id="GO:0097632">
    <property type="term" value="C:extrinsic component of phagophore assembly site membrane"/>
    <property type="evidence" value="ECO:0007669"/>
    <property type="project" value="TreeGrafter"/>
</dbReference>
<keyword evidence="1" id="KW-0175">Coiled coil</keyword>
<gene>
    <name evidence="2" type="ORF">NQ315_013665</name>
</gene>
<organism evidence="2 3">
    <name type="scientific">Exocentrus adspersus</name>
    <dbReference type="NCBI Taxonomy" id="1586481"/>
    <lineage>
        <taxon>Eukaryota</taxon>
        <taxon>Metazoa</taxon>
        <taxon>Ecdysozoa</taxon>
        <taxon>Arthropoda</taxon>
        <taxon>Hexapoda</taxon>
        <taxon>Insecta</taxon>
        <taxon>Pterygota</taxon>
        <taxon>Neoptera</taxon>
        <taxon>Endopterygota</taxon>
        <taxon>Coleoptera</taxon>
        <taxon>Polyphaga</taxon>
        <taxon>Cucujiformia</taxon>
        <taxon>Chrysomeloidea</taxon>
        <taxon>Cerambycidae</taxon>
        <taxon>Lamiinae</taxon>
        <taxon>Acanthocinini</taxon>
        <taxon>Exocentrus</taxon>
    </lineage>
</organism>
<dbReference type="GO" id="GO:0005776">
    <property type="term" value="C:autophagosome"/>
    <property type="evidence" value="ECO:0007669"/>
    <property type="project" value="TreeGrafter"/>
</dbReference>
<protein>
    <submittedName>
        <fullName evidence="2">Uncharacterized protein</fullName>
    </submittedName>
</protein>
<dbReference type="PANTHER" id="PTHR13664">
    <property type="entry name" value="BECLIN 1-ASSOCIATED AUTOPHAGY-RELATED KEY REGULATOR"/>
    <property type="match status" value="1"/>
</dbReference>
<dbReference type="GO" id="GO:0000045">
    <property type="term" value="P:autophagosome assembly"/>
    <property type="evidence" value="ECO:0007669"/>
    <property type="project" value="TreeGrafter"/>
</dbReference>
<evidence type="ECO:0000256" key="1">
    <source>
        <dbReference type="ARBA" id="ARBA00023054"/>
    </source>
</evidence>
<dbReference type="GO" id="GO:0009267">
    <property type="term" value="P:cellular response to starvation"/>
    <property type="evidence" value="ECO:0007669"/>
    <property type="project" value="TreeGrafter"/>
</dbReference>
<dbReference type="GO" id="GO:0097629">
    <property type="term" value="C:extrinsic component of omegasome membrane"/>
    <property type="evidence" value="ECO:0007669"/>
    <property type="project" value="TreeGrafter"/>
</dbReference>
<dbReference type="Proteomes" id="UP001159042">
    <property type="component" value="Unassembled WGS sequence"/>
</dbReference>
<dbReference type="GO" id="GO:0035014">
    <property type="term" value="F:phosphatidylinositol 3-kinase regulator activity"/>
    <property type="evidence" value="ECO:0007669"/>
    <property type="project" value="TreeGrafter"/>
</dbReference>
<dbReference type="EMBL" id="JANEYG010000011">
    <property type="protein sequence ID" value="KAJ8921193.1"/>
    <property type="molecule type" value="Genomic_DNA"/>
</dbReference>
<sequence>MSTLSKIKKNEYIDKFKLFLEAVNTKKNFEESCSDLLVIKEKAEVLYSKIRKAKEVNRVIQNMISDKRQIIELNNRKLSEMREKNKRREEHLPDYGQIEILKKDVIVRKVGMEDHYKLTARNQHEIRKRTRLVIQQLFKYIFPIMEIMPEEEIESDFVMICNVSKTRESTHLSREQWQFIDYSSEKQYRIVAPTLPSSGDYSAYNYWVAKSRDSSLAGSILSDTLSHTPAVTISAALAYTIQLVQVLSFYLNERLPHYIDHSSFTPHKARNYTAKPFRKRVNRLNVNILSLCLSQNVDPRYLRQHQTVHNILQLVRSVTRGLQLRAEHS</sequence>
<dbReference type="InterPro" id="IPR018791">
    <property type="entry name" value="UV_resistance/autophagy_Atg14"/>
</dbReference>
<proteinExistence type="predicted"/>
<keyword evidence="3" id="KW-1185">Reference proteome</keyword>
<dbReference type="Pfam" id="PF10186">
    <property type="entry name" value="ATG14"/>
    <property type="match status" value="1"/>
</dbReference>
<dbReference type="GO" id="GO:0000423">
    <property type="term" value="P:mitophagy"/>
    <property type="evidence" value="ECO:0007669"/>
    <property type="project" value="TreeGrafter"/>
</dbReference>
<dbReference type="PANTHER" id="PTHR13664:SF0">
    <property type="entry name" value="BECLIN 1-ASSOCIATED AUTOPHAGY-RELATED KEY REGULATOR"/>
    <property type="match status" value="1"/>
</dbReference>
<comment type="caution">
    <text evidence="2">The sequence shown here is derived from an EMBL/GenBank/DDBJ whole genome shotgun (WGS) entry which is preliminary data.</text>
</comment>
<evidence type="ECO:0000313" key="2">
    <source>
        <dbReference type="EMBL" id="KAJ8921193.1"/>
    </source>
</evidence>
<accession>A0AAV8W3V9</accession>
<evidence type="ECO:0000313" key="3">
    <source>
        <dbReference type="Proteomes" id="UP001159042"/>
    </source>
</evidence>
<reference evidence="2 3" key="1">
    <citation type="journal article" date="2023" name="Insect Mol. Biol.">
        <title>Genome sequencing provides insights into the evolution of gene families encoding plant cell wall-degrading enzymes in longhorned beetles.</title>
        <authorList>
            <person name="Shin N.R."/>
            <person name="Okamura Y."/>
            <person name="Kirsch R."/>
            <person name="Pauchet Y."/>
        </authorList>
    </citation>
    <scope>NUCLEOTIDE SEQUENCE [LARGE SCALE GENOMIC DNA]</scope>
    <source>
        <strain evidence="2">EAD_L_NR</strain>
    </source>
</reference>
<dbReference type="AlphaFoldDB" id="A0AAV8W3V9"/>
<name>A0AAV8W3V9_9CUCU</name>
<dbReference type="GO" id="GO:0043495">
    <property type="term" value="F:protein-membrane adaptor activity"/>
    <property type="evidence" value="ECO:0007669"/>
    <property type="project" value="TreeGrafter"/>
</dbReference>
<dbReference type="GO" id="GO:0016240">
    <property type="term" value="P:autophagosome membrane docking"/>
    <property type="evidence" value="ECO:0007669"/>
    <property type="project" value="TreeGrafter"/>
</dbReference>
<dbReference type="GO" id="GO:0035032">
    <property type="term" value="C:phosphatidylinositol 3-kinase complex, class III"/>
    <property type="evidence" value="ECO:0007669"/>
    <property type="project" value="TreeGrafter"/>
</dbReference>